<dbReference type="InterPro" id="IPR036866">
    <property type="entry name" value="RibonucZ/Hydroxyglut_hydro"/>
</dbReference>
<gene>
    <name evidence="1" type="ORF">M0R88_17315</name>
</gene>
<dbReference type="Proteomes" id="UP000830434">
    <property type="component" value="Chromosome"/>
</dbReference>
<evidence type="ECO:0000313" key="2">
    <source>
        <dbReference type="Proteomes" id="UP000830434"/>
    </source>
</evidence>
<protein>
    <submittedName>
        <fullName evidence="1">Uncharacterized protein</fullName>
    </submittedName>
</protein>
<keyword evidence="2" id="KW-1185">Reference proteome</keyword>
<name>A0A8U0IHS5_9EURY</name>
<organism evidence="1 2">
    <name type="scientific">Halorussus gelatinilyticus</name>
    <dbReference type="NCBI Taxonomy" id="2937524"/>
    <lineage>
        <taxon>Archaea</taxon>
        <taxon>Methanobacteriati</taxon>
        <taxon>Methanobacteriota</taxon>
        <taxon>Stenosarchaea group</taxon>
        <taxon>Halobacteria</taxon>
        <taxon>Halobacteriales</taxon>
        <taxon>Haladaptataceae</taxon>
        <taxon>Halorussus</taxon>
    </lineage>
</organism>
<reference evidence="1" key="1">
    <citation type="submission" date="2022-04" db="EMBL/GenBank/DDBJ databases">
        <title>Diverse halophilic archaea isolated from saline environments.</title>
        <authorList>
            <person name="Cui H.-L."/>
        </authorList>
    </citation>
    <scope>NUCLEOTIDE SEQUENCE</scope>
    <source>
        <strain evidence="1">XZYJT40</strain>
    </source>
</reference>
<dbReference type="SUPFAM" id="SSF56281">
    <property type="entry name" value="Metallo-hydrolase/oxidoreductase"/>
    <property type="match status" value="1"/>
</dbReference>
<dbReference type="KEGG" id="haxz:M0R88_17315"/>
<evidence type="ECO:0000313" key="1">
    <source>
        <dbReference type="EMBL" id="UPW00255.1"/>
    </source>
</evidence>
<dbReference type="Gene3D" id="3.60.15.10">
    <property type="entry name" value="Ribonuclease Z/Hydroxyacylglutathione hydrolase-like"/>
    <property type="match status" value="1"/>
</dbReference>
<accession>A0A8U0IHS5</accession>
<dbReference type="EMBL" id="CP096658">
    <property type="protein sequence ID" value="UPW00255.1"/>
    <property type="molecule type" value="Genomic_DNA"/>
</dbReference>
<proteinExistence type="predicted"/>
<dbReference type="AlphaFoldDB" id="A0A8U0IHS5"/>
<dbReference type="GeneID" id="72191652"/>
<sequence>MPLKKSQPATEYEEIDRWDEGVGWIAHPNETMLRASHALDTAAGVWVVDPVDAQGVDDLFAEFGDVAGVVVLLNRHYRDADEIARRHDVPVYVPAWFDRVPEMAADLRRFDTTLPDTDYRLLKVTDTFGWEEAALYDDEAGTLVVSESVGNAPYFTTPGERLGVHPMMRLTPPSALKGLRPERVVVGHGRGALDDATRALDDALGGARRKSPKLFAENLRMVLRR</sequence>
<dbReference type="RefSeq" id="WP_248654668.1">
    <property type="nucleotide sequence ID" value="NZ_CP096658.1"/>
</dbReference>